<evidence type="ECO:0000313" key="1">
    <source>
        <dbReference type="EMBL" id="MPC78541.1"/>
    </source>
</evidence>
<dbReference type="Proteomes" id="UP000324222">
    <property type="component" value="Unassembled WGS sequence"/>
</dbReference>
<name>A0A5B7HZP3_PORTR</name>
<dbReference type="AlphaFoldDB" id="A0A5B7HZP3"/>
<protein>
    <submittedName>
        <fullName evidence="1">Uncharacterized protein</fullName>
    </submittedName>
</protein>
<comment type="caution">
    <text evidence="1">The sequence shown here is derived from an EMBL/GenBank/DDBJ whole genome shotgun (WGS) entry which is preliminary data.</text>
</comment>
<evidence type="ECO:0000313" key="2">
    <source>
        <dbReference type="Proteomes" id="UP000324222"/>
    </source>
</evidence>
<accession>A0A5B7HZP3</accession>
<gene>
    <name evidence="1" type="ORF">E2C01_073029</name>
</gene>
<reference evidence="1 2" key="1">
    <citation type="submission" date="2019-05" db="EMBL/GenBank/DDBJ databases">
        <title>Another draft genome of Portunus trituberculatus and its Hox gene families provides insights of decapod evolution.</title>
        <authorList>
            <person name="Jeong J.-H."/>
            <person name="Song I."/>
            <person name="Kim S."/>
            <person name="Choi T."/>
            <person name="Kim D."/>
            <person name="Ryu S."/>
            <person name="Kim W."/>
        </authorList>
    </citation>
    <scope>NUCLEOTIDE SEQUENCE [LARGE SCALE GENOMIC DNA]</scope>
    <source>
        <tissue evidence="1">Muscle</tissue>
    </source>
</reference>
<dbReference type="EMBL" id="VSRR010048706">
    <property type="protein sequence ID" value="MPC78541.1"/>
    <property type="molecule type" value="Genomic_DNA"/>
</dbReference>
<proteinExistence type="predicted"/>
<sequence length="68" mass="7777">MTINTQVCRAHRNTRSPHKTPSLPCIMCAVRERPRETAPPYTALHQPAPWSAMEKLTSHSAQLNFRDH</sequence>
<organism evidence="1 2">
    <name type="scientific">Portunus trituberculatus</name>
    <name type="common">Swimming crab</name>
    <name type="synonym">Neptunus trituberculatus</name>
    <dbReference type="NCBI Taxonomy" id="210409"/>
    <lineage>
        <taxon>Eukaryota</taxon>
        <taxon>Metazoa</taxon>
        <taxon>Ecdysozoa</taxon>
        <taxon>Arthropoda</taxon>
        <taxon>Crustacea</taxon>
        <taxon>Multicrustacea</taxon>
        <taxon>Malacostraca</taxon>
        <taxon>Eumalacostraca</taxon>
        <taxon>Eucarida</taxon>
        <taxon>Decapoda</taxon>
        <taxon>Pleocyemata</taxon>
        <taxon>Brachyura</taxon>
        <taxon>Eubrachyura</taxon>
        <taxon>Portunoidea</taxon>
        <taxon>Portunidae</taxon>
        <taxon>Portuninae</taxon>
        <taxon>Portunus</taxon>
    </lineage>
</organism>
<keyword evidence="2" id="KW-1185">Reference proteome</keyword>